<dbReference type="EMBL" id="PYGK01000003">
    <property type="protein sequence ID" value="PSL33526.1"/>
    <property type="molecule type" value="Genomic_DNA"/>
</dbReference>
<sequence length="520" mass="58373">MNSNAPTFKLTVSAVGVMSDFAHLTVYNGFLEDIARGYEKLDLNLPQGLYSITLKLDGNIVKEHVRLTEDTSYDIPTPPVYSSLVADRFESSHEYYTHNAQHYSLEPTVPTDDTTEGGAIFLFFRYTDLEKRKELNTKQLSLGNGFSLLDADRQVLYRLEGNNIREDTDTGWMAFHAVLPIGTYYLHYSGYKFHNGDGGPDDIPPREIPLQVFKSNTCLPGLPDKCWQTQVFLTFGYGPIFPSMSVFIAPRKSGFINNDEGNYRIDGLRHKFHNGVYYLPEKVLLEFEQGQWASPMKGLLAAYVYFSSPETDNEALFRNVAQDLPALLGEDTPDVKALQVMAAQYYKDPIPALTLSQPCMFLAGVRAVIRASLTHPDIIVDDSLLEDITDKLYCDMVWTSYLPAPLPATKQQTGDATSGGSLTDSIFNVVERIIGDEVTPEEIGERLLQSQTVSTLLYYIEKLNDDLNVNDLASRLQIPPNVVKKTINHILAFSDSIKDVKSKPEQFNISNIDKLKSIQQ</sequence>
<keyword evidence="2" id="KW-1185">Reference proteome</keyword>
<reference evidence="1 2" key="1">
    <citation type="submission" date="2018-03" db="EMBL/GenBank/DDBJ databases">
        <title>Genomic Encyclopedia of Archaeal and Bacterial Type Strains, Phase II (KMG-II): from individual species to whole genera.</title>
        <authorList>
            <person name="Goeker M."/>
        </authorList>
    </citation>
    <scope>NUCLEOTIDE SEQUENCE [LARGE SCALE GENOMIC DNA]</scope>
    <source>
        <strain evidence="1 2">DSM 18107</strain>
    </source>
</reference>
<dbReference type="AlphaFoldDB" id="A0A2P8GHS6"/>
<dbReference type="RefSeq" id="WP_106601825.1">
    <property type="nucleotide sequence ID" value="NZ_PYGK01000003.1"/>
</dbReference>
<dbReference type="Proteomes" id="UP000240978">
    <property type="component" value="Unassembled WGS sequence"/>
</dbReference>
<gene>
    <name evidence="1" type="ORF">CLV42_103509</name>
</gene>
<organism evidence="1 2">
    <name type="scientific">Chitinophaga ginsengisoli</name>
    <dbReference type="NCBI Taxonomy" id="363837"/>
    <lineage>
        <taxon>Bacteria</taxon>
        <taxon>Pseudomonadati</taxon>
        <taxon>Bacteroidota</taxon>
        <taxon>Chitinophagia</taxon>
        <taxon>Chitinophagales</taxon>
        <taxon>Chitinophagaceae</taxon>
        <taxon>Chitinophaga</taxon>
    </lineage>
</organism>
<comment type="caution">
    <text evidence="1">The sequence shown here is derived from an EMBL/GenBank/DDBJ whole genome shotgun (WGS) entry which is preliminary data.</text>
</comment>
<proteinExistence type="predicted"/>
<accession>A0A2P8GHS6</accession>
<dbReference type="OrthoDB" id="1273397at2"/>
<evidence type="ECO:0000313" key="1">
    <source>
        <dbReference type="EMBL" id="PSL33526.1"/>
    </source>
</evidence>
<protein>
    <submittedName>
        <fullName evidence="1">Uncharacterized protein</fullName>
    </submittedName>
</protein>
<name>A0A2P8GHS6_9BACT</name>
<evidence type="ECO:0000313" key="2">
    <source>
        <dbReference type="Proteomes" id="UP000240978"/>
    </source>
</evidence>